<dbReference type="EMBL" id="BAAAKJ010000224">
    <property type="protein sequence ID" value="GAA1400190.1"/>
    <property type="molecule type" value="Genomic_DNA"/>
</dbReference>
<keyword evidence="4" id="KW-1185">Reference proteome</keyword>
<keyword evidence="1" id="KW-0732">Signal</keyword>
<evidence type="ECO:0000313" key="3">
    <source>
        <dbReference type="EMBL" id="GAA1400190.1"/>
    </source>
</evidence>
<comment type="caution">
    <text evidence="3">The sequence shown here is derived from an EMBL/GenBank/DDBJ whole genome shotgun (WGS) entry which is preliminary data.</text>
</comment>
<protein>
    <recommendedName>
        <fullName evidence="2">PLL-like beta propeller domain-containing protein</fullName>
    </recommendedName>
</protein>
<reference evidence="4" key="1">
    <citation type="journal article" date="2019" name="Int. J. Syst. Evol. Microbiol.">
        <title>The Global Catalogue of Microorganisms (GCM) 10K type strain sequencing project: providing services to taxonomists for standard genome sequencing and annotation.</title>
        <authorList>
            <consortium name="The Broad Institute Genomics Platform"/>
            <consortium name="The Broad Institute Genome Sequencing Center for Infectious Disease"/>
            <person name="Wu L."/>
            <person name="Ma J."/>
        </authorList>
    </citation>
    <scope>NUCLEOTIDE SEQUENCE [LARGE SCALE GENOMIC DNA]</scope>
    <source>
        <strain evidence="4">JCM 12393</strain>
    </source>
</reference>
<feature type="signal peptide" evidence="1">
    <location>
        <begin position="1"/>
        <end position="27"/>
    </location>
</feature>
<name>A0ABP4IZY7_9ACTN</name>
<feature type="domain" description="PLL-like beta propeller" evidence="2">
    <location>
        <begin position="67"/>
        <end position="112"/>
    </location>
</feature>
<proteinExistence type="predicted"/>
<dbReference type="RefSeq" id="WP_344337939.1">
    <property type="nucleotide sequence ID" value="NZ_BAAAKJ010000224.1"/>
</dbReference>
<dbReference type="Pfam" id="PF26607">
    <property type="entry name" value="DUF8189"/>
    <property type="match status" value="1"/>
</dbReference>
<accession>A0ABP4IZY7</accession>
<evidence type="ECO:0000256" key="1">
    <source>
        <dbReference type="SAM" id="SignalP"/>
    </source>
</evidence>
<dbReference type="Proteomes" id="UP001499863">
    <property type="component" value="Unassembled WGS sequence"/>
</dbReference>
<feature type="chain" id="PRO_5047397536" description="PLL-like beta propeller domain-containing protein" evidence="1">
    <location>
        <begin position="28"/>
        <end position="151"/>
    </location>
</feature>
<evidence type="ECO:0000313" key="4">
    <source>
        <dbReference type="Proteomes" id="UP001499863"/>
    </source>
</evidence>
<evidence type="ECO:0000259" key="2">
    <source>
        <dbReference type="Pfam" id="PF26607"/>
    </source>
</evidence>
<organism evidence="3 4">
    <name type="scientific">Kitasatospora putterlickiae</name>
    <dbReference type="NCBI Taxonomy" id="221725"/>
    <lineage>
        <taxon>Bacteria</taxon>
        <taxon>Bacillati</taxon>
        <taxon>Actinomycetota</taxon>
        <taxon>Actinomycetes</taxon>
        <taxon>Kitasatosporales</taxon>
        <taxon>Streptomycetaceae</taxon>
        <taxon>Kitasatospora</taxon>
    </lineage>
</organism>
<dbReference type="InterPro" id="IPR058502">
    <property type="entry name" value="PLL-like_beta-prop"/>
</dbReference>
<gene>
    <name evidence="3" type="ORF">GCM10009639_40880</name>
</gene>
<sequence>MKTKARLIALLFAVVGALFGLAAPANATTAGYVDLELGAAPGYYDNVSGCTTTFAYGAPSRVLLCGSQTTIVTWADGRKEVTGLGTDHAVWTVEQTTAGGSWGSWTSLGGSGLDLRYGVAWPNPSSVGAWTGDYQFWCRTKTDSWGPWHLC</sequence>